<feature type="non-terminal residue" evidence="3">
    <location>
        <position position="1"/>
    </location>
</feature>
<evidence type="ECO:0000256" key="1">
    <source>
        <dbReference type="ARBA" id="ARBA00005995"/>
    </source>
</evidence>
<dbReference type="EMBL" id="BARS01012467">
    <property type="protein sequence ID" value="GAF99267.1"/>
    <property type="molecule type" value="Genomic_DNA"/>
</dbReference>
<gene>
    <name evidence="3" type="ORF">S01H1_22188</name>
</gene>
<feature type="domain" description="Amine oxidase" evidence="2">
    <location>
        <begin position="86"/>
        <end position="209"/>
    </location>
</feature>
<dbReference type="InterPro" id="IPR036188">
    <property type="entry name" value="FAD/NAD-bd_sf"/>
</dbReference>
<accession>X0UFT5</accession>
<sequence>YETWDNEEEDGAEEAAARVAELDKISVPEYLENVGATGWLRDLLNLTTATESALGSDQQSSISLIYSIAGKPLARQPGFTTDYYERYKIVEGCQAVIRGLAERLDEGQVKLGHRLEAVKSSGEGFTLTFQDPNGSALDVDADFVIMTVPFSILRDIEMRMELPAVKKKSIAELGYGSNSKLMMGVHKRVWREQGYQGNTYSDEPFQSMYDNSENAG</sequence>
<name>X0UFT5_9ZZZZ</name>
<feature type="non-terminal residue" evidence="3">
    <location>
        <position position="216"/>
    </location>
</feature>
<comment type="similarity">
    <text evidence="1">Belongs to the flavin monoamine oxidase family.</text>
</comment>
<dbReference type="SUPFAM" id="SSF51905">
    <property type="entry name" value="FAD/NAD(P)-binding domain"/>
    <property type="match status" value="1"/>
</dbReference>
<dbReference type="Pfam" id="PF01593">
    <property type="entry name" value="Amino_oxidase"/>
    <property type="match status" value="1"/>
</dbReference>
<comment type="caution">
    <text evidence="3">The sequence shown here is derived from an EMBL/GenBank/DDBJ whole genome shotgun (WGS) entry which is preliminary data.</text>
</comment>
<organism evidence="3">
    <name type="scientific">marine sediment metagenome</name>
    <dbReference type="NCBI Taxonomy" id="412755"/>
    <lineage>
        <taxon>unclassified sequences</taxon>
        <taxon>metagenomes</taxon>
        <taxon>ecological metagenomes</taxon>
    </lineage>
</organism>
<dbReference type="AlphaFoldDB" id="X0UFT5"/>
<dbReference type="PANTHER" id="PTHR43563">
    <property type="entry name" value="AMINE OXIDASE"/>
    <property type="match status" value="1"/>
</dbReference>
<protein>
    <recommendedName>
        <fullName evidence="2">Amine oxidase domain-containing protein</fullName>
    </recommendedName>
</protein>
<dbReference type="Gene3D" id="3.50.50.60">
    <property type="entry name" value="FAD/NAD(P)-binding domain"/>
    <property type="match status" value="1"/>
</dbReference>
<dbReference type="InterPro" id="IPR050703">
    <property type="entry name" value="Flavin_MAO"/>
</dbReference>
<evidence type="ECO:0000259" key="2">
    <source>
        <dbReference type="Pfam" id="PF01593"/>
    </source>
</evidence>
<evidence type="ECO:0000313" key="3">
    <source>
        <dbReference type="EMBL" id="GAF99267.1"/>
    </source>
</evidence>
<dbReference type="PANTHER" id="PTHR43563:SF1">
    <property type="entry name" value="AMINE OXIDASE [FLAVIN-CONTAINING] B"/>
    <property type="match status" value="1"/>
</dbReference>
<dbReference type="GO" id="GO:0016491">
    <property type="term" value="F:oxidoreductase activity"/>
    <property type="evidence" value="ECO:0007669"/>
    <property type="project" value="InterPro"/>
</dbReference>
<proteinExistence type="inferred from homology"/>
<reference evidence="3" key="1">
    <citation type="journal article" date="2014" name="Front. Microbiol.">
        <title>High frequency of phylogenetically diverse reductive dehalogenase-homologous genes in deep subseafloor sedimentary metagenomes.</title>
        <authorList>
            <person name="Kawai M."/>
            <person name="Futagami T."/>
            <person name="Toyoda A."/>
            <person name="Takaki Y."/>
            <person name="Nishi S."/>
            <person name="Hori S."/>
            <person name="Arai W."/>
            <person name="Tsubouchi T."/>
            <person name="Morono Y."/>
            <person name="Uchiyama I."/>
            <person name="Ito T."/>
            <person name="Fujiyama A."/>
            <person name="Inagaki F."/>
            <person name="Takami H."/>
        </authorList>
    </citation>
    <scope>NUCLEOTIDE SEQUENCE</scope>
    <source>
        <strain evidence="3">Expedition CK06-06</strain>
    </source>
</reference>
<dbReference type="InterPro" id="IPR002937">
    <property type="entry name" value="Amino_oxidase"/>
</dbReference>